<gene>
    <name evidence="1" type="ORF">Syn7803US105_26</name>
</gene>
<sequence>MNEEKEQTIPEHLYDEWESYLAVCESFGIEPNKRRFLRYNELFPYK</sequence>
<protein>
    <submittedName>
        <fullName evidence="1">Uncharacterized protein</fullName>
    </submittedName>
</protein>
<dbReference type="RefSeq" id="YP_009133586.1">
    <property type="nucleotide sequence ID" value="NC_026924.1"/>
</dbReference>
<name>A0A0E3FD93_9CAUD</name>
<dbReference type="EMBL" id="KJ019071">
    <property type="protein sequence ID" value="AIX24370.1"/>
    <property type="molecule type" value="Genomic_DNA"/>
</dbReference>
<proteinExistence type="predicted"/>
<reference evidence="1 2" key="1">
    <citation type="submission" date="2013-12" db="EMBL/GenBank/DDBJ databases">
        <title>Ecological redundancy of diverse viral populations within a natural community.</title>
        <authorList>
            <person name="Gregory A.C."/>
            <person name="LaButti K."/>
            <person name="Copeland A."/>
            <person name="Woyke T."/>
            <person name="Sullivan M.B."/>
        </authorList>
    </citation>
    <scope>NUCLEOTIDE SEQUENCE [LARGE SCALE GENOMIC DNA]</scope>
    <source>
        <strain evidence="1">Syn7803US105</strain>
    </source>
</reference>
<organism evidence="1 2">
    <name type="scientific">Synechococcus phage ACG-2014g</name>
    <dbReference type="NCBI Taxonomy" id="1493512"/>
    <lineage>
        <taxon>Viruses</taxon>
        <taxon>Duplodnaviria</taxon>
        <taxon>Heunggongvirae</taxon>
        <taxon>Uroviricota</taxon>
        <taxon>Caudoviricetes</taxon>
        <taxon>Pantevenvirales</taxon>
        <taxon>Kyanoviridae</taxon>
        <taxon>Macariavirus</taxon>
        <taxon>Macariavirus tuscon14g</taxon>
    </lineage>
</organism>
<dbReference type="KEGG" id="vg:24171656"/>
<evidence type="ECO:0000313" key="2">
    <source>
        <dbReference type="Proteomes" id="UP000033010"/>
    </source>
</evidence>
<dbReference type="Proteomes" id="UP000033010">
    <property type="component" value="Segment"/>
</dbReference>
<dbReference type="GeneID" id="24171656"/>
<dbReference type="OrthoDB" id="29219at10239"/>
<keyword evidence="2" id="KW-1185">Reference proteome</keyword>
<evidence type="ECO:0000313" key="1">
    <source>
        <dbReference type="EMBL" id="AIX24370.1"/>
    </source>
</evidence>
<accession>A0A0E3FD93</accession>